<dbReference type="PRINTS" id="PR00702">
    <property type="entry name" value="ACRIFLAVINRP"/>
</dbReference>
<keyword evidence="6 8" id="KW-1133">Transmembrane helix</keyword>
<evidence type="ECO:0000256" key="2">
    <source>
        <dbReference type="ARBA" id="ARBA00010942"/>
    </source>
</evidence>
<dbReference type="GO" id="GO:0008324">
    <property type="term" value="F:monoatomic cation transmembrane transporter activity"/>
    <property type="evidence" value="ECO:0007669"/>
    <property type="project" value="InterPro"/>
</dbReference>
<keyword evidence="3" id="KW-0813">Transport</keyword>
<dbReference type="InterPro" id="IPR027463">
    <property type="entry name" value="AcrB_DN_DC_subdom"/>
</dbReference>
<dbReference type="Gene3D" id="1.20.1640.10">
    <property type="entry name" value="Multidrug efflux transporter AcrB transmembrane domain"/>
    <property type="match status" value="2"/>
</dbReference>
<feature type="transmembrane region" description="Helical" evidence="8">
    <location>
        <begin position="854"/>
        <end position="873"/>
    </location>
</feature>
<comment type="subcellular location">
    <subcellularLocation>
        <location evidence="1">Cell membrane</location>
        <topology evidence="1">Multi-pass membrane protein</topology>
    </subcellularLocation>
</comment>
<feature type="transmembrane region" description="Helical" evidence="8">
    <location>
        <begin position="459"/>
        <end position="482"/>
    </location>
</feature>
<protein>
    <submittedName>
        <fullName evidence="9">Putative multidrug resistance protein</fullName>
    </submittedName>
</protein>
<evidence type="ECO:0000313" key="10">
    <source>
        <dbReference type="Proteomes" id="UP000290433"/>
    </source>
</evidence>
<organism evidence="9 10">
    <name type="scientific">Flavobacterium anhuiense</name>
    <dbReference type="NCBI Taxonomy" id="459526"/>
    <lineage>
        <taxon>Bacteria</taxon>
        <taxon>Pseudomonadati</taxon>
        <taxon>Bacteroidota</taxon>
        <taxon>Flavobacteriia</taxon>
        <taxon>Flavobacteriales</taxon>
        <taxon>Flavobacteriaceae</taxon>
        <taxon>Flavobacterium</taxon>
    </lineage>
</organism>
<feature type="transmembrane region" description="Helical" evidence="8">
    <location>
        <begin position="984"/>
        <end position="1010"/>
    </location>
</feature>
<evidence type="ECO:0000256" key="7">
    <source>
        <dbReference type="ARBA" id="ARBA00023136"/>
    </source>
</evidence>
<name>A0A444VZS0_9FLAO</name>
<dbReference type="GO" id="GO:0005886">
    <property type="term" value="C:plasma membrane"/>
    <property type="evidence" value="ECO:0007669"/>
    <property type="project" value="UniProtKB-SubCell"/>
</dbReference>
<dbReference type="PANTHER" id="PTHR32063:SF24">
    <property type="entry name" value="CATION EFFLUX SYSTEM (ACRB_ACRD_ACRF FAMILY)"/>
    <property type="match status" value="1"/>
</dbReference>
<dbReference type="Gene3D" id="3.30.70.1430">
    <property type="entry name" value="Multidrug efflux transporter AcrB pore domain"/>
    <property type="match status" value="2"/>
</dbReference>
<dbReference type="EMBL" id="JUIV01000005">
    <property type="protein sequence ID" value="RYJ39089.1"/>
    <property type="molecule type" value="Genomic_DNA"/>
</dbReference>
<comment type="similarity">
    <text evidence="2">Belongs to the resistance-nodulation-cell division (RND) (TC 2.A.6) family.</text>
</comment>
<evidence type="ECO:0000313" key="9">
    <source>
        <dbReference type="EMBL" id="RYJ39089.1"/>
    </source>
</evidence>
<dbReference type="GO" id="GO:0042910">
    <property type="term" value="F:xenobiotic transmembrane transporter activity"/>
    <property type="evidence" value="ECO:0007669"/>
    <property type="project" value="TreeGrafter"/>
</dbReference>
<comment type="caution">
    <text evidence="9">The sequence shown here is derived from an EMBL/GenBank/DDBJ whole genome shotgun (WGS) entry which is preliminary data.</text>
</comment>
<keyword evidence="7 8" id="KW-0472">Membrane</keyword>
<keyword evidence="4" id="KW-1003">Cell membrane</keyword>
<feature type="transmembrane region" description="Helical" evidence="8">
    <location>
        <begin position="880"/>
        <end position="899"/>
    </location>
</feature>
<dbReference type="NCBIfam" id="TIGR00914">
    <property type="entry name" value="2A0601"/>
    <property type="match status" value="1"/>
</dbReference>
<sequence>MLIAWGSYSLKKLPLDALPDVTNNQVQIITTAPTLASQEVEQLITYPLERAVKTVPKVIELRSISRFGLSVVTVVFEDDVDIYWAREQIFQRLKQAEENIPDYVNSPELAPISTGLGEIYQYDVYAKKGYENKYSAIELRTIQDWIIIPQLQGIKGVAEVSSWGGKLKQFEIAVNPNMLNSLGVTITEIFDALEKNNQNTGGAYIEKDQYTYFIRGVGMAKGIKDLENVVVKNRNGSPVLVRNVAQVREGIALRYGASTKDGKGEIVSGLVLMLKGENSSAVVNRVHEKMAQINKSLPEGVVAEAFIDRGKLVDNSIKTITKNLLEGALIVIFVLILFLGNLRAGLIVASVIPLAMLFAVILMNAFGVSGNLMSLGAIDFGIIVDGAVIIVEATMHHLQKFKNKKELTQEEMDAEVYNSASKIRNSAAFGEIIILIVYLPILALIGTEGKMFKPMAMTVGFAIIGAFILSLTYIPMMSALFLSKKTEHKENFSDRMIAWLESRYTPLLKKALEFKKVVLSVAVGLFAFAFIVFQNMGGEFIPTIEEGDLAINATIMTGSSLTQMVETTTKYEQILKAKFPEIKTIVTKIGSGEIPTDPMPIESGDLIIVLKDKKEWRGKYRNWEELANAMKEEMEIIPGANIEISQPIQMRFNELMTGSRSDIAIKIFGDDLEILDAKATELISKIKGIEGIGDLKADKVTGLPQITIKYDYDKIALYGLNISDINQIIRSSFAGEVAGKIYDESKRFDVVVRMDENNRGDITDVSNLFIPLPNGQQVPLSQVASVEYEQGPVQVIREDGKRRITVGLNVRGRDIKSVVEEIQAKLDKSFKLPAGYYVTYGGQFENLIEATKRLSVALPIALGLILVLLYFTFKSAKQALLIFSAIPLSAIGGVFALSLRGMPFSISAGIGFIALFGIAVLNGIVLISYFNQLKTEGITDPFQRILIGTKTRLRPVLMTAAVASLGFLPMALSTSGGAEVQKPLATVVIGGLISATLLTLIVLPILYLLLERFNRRDN</sequence>
<evidence type="ECO:0000256" key="3">
    <source>
        <dbReference type="ARBA" id="ARBA00022448"/>
    </source>
</evidence>
<feature type="transmembrane region" description="Helical" evidence="8">
    <location>
        <begin position="346"/>
        <end position="366"/>
    </location>
</feature>
<feature type="transmembrane region" description="Helical" evidence="8">
    <location>
        <begin position="517"/>
        <end position="536"/>
    </location>
</feature>
<accession>A0A444VZS0</accession>
<evidence type="ECO:0000256" key="1">
    <source>
        <dbReference type="ARBA" id="ARBA00004651"/>
    </source>
</evidence>
<dbReference type="Gene3D" id="3.30.70.1320">
    <property type="entry name" value="Multidrug efflux transporter AcrB pore domain like"/>
    <property type="match status" value="1"/>
</dbReference>
<feature type="transmembrane region" description="Helical" evidence="8">
    <location>
        <begin position="372"/>
        <end position="395"/>
    </location>
</feature>
<dbReference type="Gene3D" id="3.30.2090.10">
    <property type="entry name" value="Multidrug efflux transporter AcrB TolC docking domain, DN and DC subdomains"/>
    <property type="match status" value="2"/>
</dbReference>
<feature type="transmembrane region" description="Helical" evidence="8">
    <location>
        <begin position="320"/>
        <end position="339"/>
    </location>
</feature>
<feature type="transmembrane region" description="Helical" evidence="8">
    <location>
        <begin position="905"/>
        <end position="930"/>
    </location>
</feature>
<keyword evidence="5 8" id="KW-0812">Transmembrane</keyword>
<dbReference type="InterPro" id="IPR004763">
    <property type="entry name" value="CusA-like"/>
</dbReference>
<dbReference type="Pfam" id="PF00873">
    <property type="entry name" value="ACR_tran"/>
    <property type="match status" value="1"/>
</dbReference>
<dbReference type="PANTHER" id="PTHR32063">
    <property type="match status" value="1"/>
</dbReference>
<gene>
    <name evidence="9" type="ORF">NU08_1927</name>
</gene>
<reference evidence="9 10" key="1">
    <citation type="submission" date="2014-12" db="EMBL/GenBank/DDBJ databases">
        <title>Genome sequence of Flavobacterium anhuiense RCM74.</title>
        <authorList>
            <person name="Kim J.F."/>
            <person name="Song J.Y."/>
            <person name="Kwak M.-J."/>
            <person name="Lee S.-W."/>
        </authorList>
    </citation>
    <scope>NUCLEOTIDE SEQUENCE [LARGE SCALE GENOMIC DNA]</scope>
    <source>
        <strain evidence="9 10">RCM74</strain>
    </source>
</reference>
<feature type="transmembrane region" description="Helical" evidence="8">
    <location>
        <begin position="951"/>
        <end position="972"/>
    </location>
</feature>
<dbReference type="SUPFAM" id="SSF82866">
    <property type="entry name" value="Multidrug efflux transporter AcrB transmembrane domain"/>
    <property type="match status" value="2"/>
</dbReference>
<dbReference type="Gene3D" id="3.30.70.1440">
    <property type="entry name" value="Multidrug efflux transporter AcrB pore domain"/>
    <property type="match status" value="1"/>
</dbReference>
<proteinExistence type="inferred from homology"/>
<feature type="transmembrane region" description="Helical" evidence="8">
    <location>
        <begin position="428"/>
        <end position="447"/>
    </location>
</feature>
<evidence type="ECO:0000256" key="6">
    <source>
        <dbReference type="ARBA" id="ARBA00022989"/>
    </source>
</evidence>
<evidence type="ECO:0000256" key="5">
    <source>
        <dbReference type="ARBA" id="ARBA00022692"/>
    </source>
</evidence>
<dbReference type="Proteomes" id="UP000290433">
    <property type="component" value="Unassembled WGS sequence"/>
</dbReference>
<dbReference type="SUPFAM" id="SSF82693">
    <property type="entry name" value="Multidrug efflux transporter AcrB pore domain, PN1, PN2, PC1 and PC2 subdomains"/>
    <property type="match status" value="3"/>
</dbReference>
<evidence type="ECO:0000256" key="4">
    <source>
        <dbReference type="ARBA" id="ARBA00022475"/>
    </source>
</evidence>
<evidence type="ECO:0000256" key="8">
    <source>
        <dbReference type="SAM" id="Phobius"/>
    </source>
</evidence>
<dbReference type="SUPFAM" id="SSF82714">
    <property type="entry name" value="Multidrug efflux transporter AcrB TolC docking domain, DN and DC subdomains"/>
    <property type="match status" value="2"/>
</dbReference>
<dbReference type="InterPro" id="IPR001036">
    <property type="entry name" value="Acrflvin-R"/>
</dbReference>
<dbReference type="AlphaFoldDB" id="A0A444VZS0"/>